<dbReference type="InterPro" id="IPR014825">
    <property type="entry name" value="DNA_alkylation"/>
</dbReference>
<evidence type="ECO:0000313" key="1">
    <source>
        <dbReference type="EMBL" id="RNB69066.1"/>
    </source>
</evidence>
<dbReference type="SUPFAM" id="SSF48371">
    <property type="entry name" value="ARM repeat"/>
    <property type="match status" value="1"/>
</dbReference>
<dbReference type="Gene3D" id="1.25.40.290">
    <property type="entry name" value="ARM repeat domains"/>
    <property type="match status" value="1"/>
</dbReference>
<gene>
    <name evidence="1" type="ORF">EDM58_24330</name>
</gene>
<reference evidence="1 2" key="1">
    <citation type="submission" date="2018-10" db="EMBL/GenBank/DDBJ databases">
        <title>Phylogenomics of Brevibacillus.</title>
        <authorList>
            <person name="Dunlap C."/>
        </authorList>
    </citation>
    <scope>NUCLEOTIDE SEQUENCE [LARGE SCALE GENOMIC DNA]</scope>
    <source>
        <strain evidence="1 2">JCM 15085</strain>
    </source>
</reference>
<accession>A0A3M8C032</accession>
<comment type="caution">
    <text evidence="1">The sequence shown here is derived from an EMBL/GenBank/DDBJ whole genome shotgun (WGS) entry which is preliminary data.</text>
</comment>
<evidence type="ECO:0008006" key="3">
    <source>
        <dbReference type="Google" id="ProtNLM"/>
    </source>
</evidence>
<proteinExistence type="predicted"/>
<dbReference type="Pfam" id="PF08713">
    <property type="entry name" value="DNA_alkylation"/>
    <property type="match status" value="1"/>
</dbReference>
<dbReference type="Proteomes" id="UP000281915">
    <property type="component" value="Unassembled WGS sequence"/>
</dbReference>
<sequence>MGSCLTSSRSSRLRKRRARNTWRKSGLNRRRKGVTVALKEYFGAELAQRLSVLIRSHDPAFPEKAFIEAVAGQVGPLELKGRVAVIAEALREALPPDYTEAVRILLQILGPENETEEGMFTNGYFLMPVAYYVEKYGLDHFELSMHALYEITKRHTAEYAIRPYLALHVNDCLKQLHIWVRDANPHVRRLVSEGTRPRLPWAKRMEVIKGDPKQNLALLEPLLDDPSFYVRKSVANHLNDLTKDYKEVTFEWMLQKVEYGGEHLPWIIRRALRSLMKTGDEAAWELAGKLG</sequence>
<protein>
    <recommendedName>
        <fullName evidence="3">DNA alkylation repair protein</fullName>
    </recommendedName>
</protein>
<dbReference type="AlphaFoldDB" id="A0A3M8C032"/>
<name>A0A3M8C032_9BACL</name>
<dbReference type="EMBL" id="RHHT01000077">
    <property type="protein sequence ID" value="RNB69066.1"/>
    <property type="molecule type" value="Genomic_DNA"/>
</dbReference>
<organism evidence="1 2">
    <name type="scientific">Brevibacillus panacihumi</name>
    <dbReference type="NCBI Taxonomy" id="497735"/>
    <lineage>
        <taxon>Bacteria</taxon>
        <taxon>Bacillati</taxon>
        <taxon>Bacillota</taxon>
        <taxon>Bacilli</taxon>
        <taxon>Bacillales</taxon>
        <taxon>Paenibacillaceae</taxon>
        <taxon>Brevibacillus</taxon>
    </lineage>
</organism>
<dbReference type="InterPro" id="IPR016024">
    <property type="entry name" value="ARM-type_fold"/>
</dbReference>
<evidence type="ECO:0000313" key="2">
    <source>
        <dbReference type="Proteomes" id="UP000281915"/>
    </source>
</evidence>